<evidence type="ECO:0000256" key="20">
    <source>
        <dbReference type="ARBA" id="ARBA00023180"/>
    </source>
</evidence>
<evidence type="ECO:0000256" key="17">
    <source>
        <dbReference type="ARBA" id="ARBA00023136"/>
    </source>
</evidence>
<dbReference type="Ensembl" id="ENSLACT00000015821.2">
    <property type="protein sequence ID" value="ENSLACP00000015711.2"/>
    <property type="gene ID" value="ENSLACG00000013836.2"/>
</dbReference>
<evidence type="ECO:0000256" key="18">
    <source>
        <dbReference type="ARBA" id="ARBA00023157"/>
    </source>
</evidence>
<dbReference type="GO" id="GO:0031640">
    <property type="term" value="P:killing of cells of another organism"/>
    <property type="evidence" value="ECO:0007669"/>
    <property type="project" value="UniProtKB-KW"/>
</dbReference>
<dbReference type="PROSITE" id="PS50068">
    <property type="entry name" value="LDLRA_2"/>
    <property type="match status" value="1"/>
</dbReference>
<dbReference type="Proteomes" id="UP000008672">
    <property type="component" value="Unassembled WGS sequence"/>
</dbReference>
<dbReference type="EMBL" id="AFYH01111316">
    <property type="status" value="NOT_ANNOTATED_CDS"/>
    <property type="molecule type" value="Genomic_DNA"/>
</dbReference>
<evidence type="ECO:0000256" key="14">
    <source>
        <dbReference type="ARBA" id="ARBA00022859"/>
    </source>
</evidence>
<evidence type="ECO:0000256" key="10">
    <source>
        <dbReference type="ARBA" id="ARBA00022692"/>
    </source>
</evidence>
<evidence type="ECO:0000259" key="26">
    <source>
        <dbReference type="PROSITE" id="PS51412"/>
    </source>
</evidence>
<protein>
    <recommendedName>
        <fullName evidence="4">Complement component C8 beta chain</fullName>
    </recommendedName>
    <alternativeName>
        <fullName evidence="22">Complement component 8 subunit beta</fullName>
    </alternativeName>
</protein>
<keyword evidence="20" id="KW-0325">Glycoprotein</keyword>
<evidence type="ECO:0000256" key="21">
    <source>
        <dbReference type="ARBA" id="ARBA00023298"/>
    </source>
</evidence>
<dbReference type="InParanoid" id="H3B1E0"/>
<keyword evidence="14" id="KW-0391">Immunity</keyword>
<dbReference type="SMART" id="SM00457">
    <property type="entry name" value="MACPF"/>
    <property type="match status" value="1"/>
</dbReference>
<keyword evidence="21" id="KW-1053">Target membrane</keyword>
<dbReference type="GeneTree" id="ENSGT00940000160247"/>
<evidence type="ECO:0000256" key="8">
    <source>
        <dbReference type="ARBA" id="ARBA00022537"/>
    </source>
</evidence>
<evidence type="ECO:0000256" key="11">
    <source>
        <dbReference type="ARBA" id="ARBA00022729"/>
    </source>
</evidence>
<dbReference type="FunCoup" id="H3B1E0">
    <property type="interactions" value="153"/>
</dbReference>
<keyword evidence="18 25" id="KW-1015">Disulfide bond</keyword>
<keyword evidence="13" id="KW-0204">Cytolysis</keyword>
<gene>
    <name evidence="27" type="primary">C8B</name>
</gene>
<dbReference type="InterPro" id="IPR036055">
    <property type="entry name" value="LDL_receptor-like_sf"/>
</dbReference>
<evidence type="ECO:0000256" key="2">
    <source>
        <dbReference type="ARBA" id="ARBA00004613"/>
    </source>
</evidence>
<comment type="function">
    <text evidence="23">Component of the membrane attack complex (MAC), a multiprotein complex activated by the complement cascade, which inserts into a target cell membrane and forms a pore, leading to target cell membrane rupture and cell lysis. The MAC is initiated by proteolytic cleavage of C5 into complement C5b in response to the classical, alternative, lectin and GZMK complement pathways. The complement pathways consist in a cascade of proteins that leads to phagocytosis and breakdown of pathogens and signaling that strengthens the adaptive immune system. C8B, together with C8A and C8G, inserts into the target membrane, but does not form pores by itself. During MAC assembly, associates with C5b, C6 and C7 to form the C5b8 intermediate complex that inserts into the target membrane and traverses the bilayer increasing membrane rigidity.</text>
</comment>
<dbReference type="InterPro" id="IPR000884">
    <property type="entry name" value="TSP1_rpt"/>
</dbReference>
<feature type="disulfide bond" evidence="25">
    <location>
        <begin position="169"/>
        <end position="184"/>
    </location>
</feature>
<comment type="subunit">
    <text evidence="24">Heterotrimer of 3 chains: alpha (C8A), beta (C8B) and gamma (C8G); the alpha and gamma chains are disulfide bonded. Component of the membrane attack complex (MAC), composed of complement C5b, C6, C7, C8A, C8B, C8G and multiple copies of the pore-forming subunit C9.</text>
</comment>
<dbReference type="Pfam" id="PF01823">
    <property type="entry name" value="MACPF"/>
    <property type="match status" value="1"/>
</dbReference>
<comment type="subcellular location">
    <subcellularLocation>
        <location evidence="2">Secreted</location>
    </subcellularLocation>
    <subcellularLocation>
        <location evidence="1">Target cell membrane</location>
        <topology evidence="1">Multi-pass membrane protein</topology>
    </subcellularLocation>
</comment>
<evidence type="ECO:0000256" key="9">
    <source>
        <dbReference type="ARBA" id="ARBA00022588"/>
    </source>
</evidence>
<dbReference type="EMBL" id="AFYH01111320">
    <property type="status" value="NOT_ANNOTATED_CDS"/>
    <property type="molecule type" value="Genomic_DNA"/>
</dbReference>
<dbReference type="Gene3D" id="2.10.25.10">
    <property type="entry name" value="Laminin"/>
    <property type="match status" value="1"/>
</dbReference>
<dbReference type="AlphaFoldDB" id="H3B1E0"/>
<keyword evidence="17" id="KW-0472">Membrane</keyword>
<dbReference type="RefSeq" id="XP_014346541.1">
    <property type="nucleotide sequence ID" value="XM_014491055.2"/>
</dbReference>
<dbReference type="PANTHER" id="PTHR45742:SF5">
    <property type="entry name" value="COMPLEMENT COMPONENT C8 BETA CHAIN"/>
    <property type="match status" value="1"/>
</dbReference>
<keyword evidence="10" id="KW-0812">Transmembrane</keyword>
<reference evidence="27" key="2">
    <citation type="submission" date="2025-08" db="UniProtKB">
        <authorList>
            <consortium name="Ensembl"/>
        </authorList>
    </citation>
    <scope>IDENTIFICATION</scope>
</reference>
<dbReference type="PANTHER" id="PTHR45742">
    <property type="entry name" value="COMPLEMENT COMPONENT C6"/>
    <property type="match status" value="1"/>
</dbReference>
<dbReference type="OMA" id="KYYAGAC"/>
<dbReference type="InterPro" id="IPR002172">
    <property type="entry name" value="LDrepeatLR_classA_rpt"/>
</dbReference>
<dbReference type="EMBL" id="AFYH01111317">
    <property type="status" value="NOT_ANNOTATED_CDS"/>
    <property type="molecule type" value="Genomic_DNA"/>
</dbReference>
<evidence type="ECO:0000256" key="16">
    <source>
        <dbReference type="ARBA" id="ARBA00023058"/>
    </source>
</evidence>
<dbReference type="InterPro" id="IPR001862">
    <property type="entry name" value="MAC_perforin"/>
</dbReference>
<keyword evidence="7" id="KW-0245">EGF-like domain</keyword>
<dbReference type="GO" id="GO:0005576">
    <property type="term" value="C:extracellular region"/>
    <property type="evidence" value="ECO:0007669"/>
    <property type="project" value="UniProtKB-SubCell"/>
</dbReference>
<dbReference type="InterPro" id="IPR023415">
    <property type="entry name" value="LDLR_class-A_CS"/>
</dbReference>
<evidence type="ECO:0000256" key="7">
    <source>
        <dbReference type="ARBA" id="ARBA00022536"/>
    </source>
</evidence>
<dbReference type="SUPFAM" id="SSF82895">
    <property type="entry name" value="TSP-1 type 1 repeat"/>
    <property type="match status" value="2"/>
</dbReference>
<evidence type="ECO:0000256" key="23">
    <source>
        <dbReference type="ARBA" id="ARBA00093292"/>
    </source>
</evidence>
<dbReference type="GO" id="GO:0005579">
    <property type="term" value="C:membrane attack complex"/>
    <property type="evidence" value="ECO:0007669"/>
    <property type="project" value="UniProtKB-KW"/>
</dbReference>
<dbReference type="PROSITE" id="PS51412">
    <property type="entry name" value="MACPF_2"/>
    <property type="match status" value="1"/>
</dbReference>
<dbReference type="CDD" id="cd00112">
    <property type="entry name" value="LDLa"/>
    <property type="match status" value="1"/>
</dbReference>
<dbReference type="CTD" id="732"/>
<dbReference type="InterPro" id="IPR048831">
    <property type="entry name" value="C8A_B_C6_EGF-like"/>
</dbReference>
<evidence type="ECO:0000256" key="13">
    <source>
        <dbReference type="ARBA" id="ARBA00022852"/>
    </source>
</evidence>
<evidence type="ECO:0000256" key="15">
    <source>
        <dbReference type="ARBA" id="ARBA00022875"/>
    </source>
</evidence>
<keyword evidence="6" id="KW-0964">Secreted</keyword>
<dbReference type="PRINTS" id="PR00764">
    <property type="entry name" value="COMPLEMENTC9"/>
</dbReference>
<dbReference type="PROSITE" id="PS00279">
    <property type="entry name" value="MACPF_1"/>
    <property type="match status" value="1"/>
</dbReference>
<evidence type="ECO:0000256" key="5">
    <source>
        <dbReference type="ARBA" id="ARBA00022452"/>
    </source>
</evidence>
<evidence type="ECO:0000256" key="24">
    <source>
        <dbReference type="ARBA" id="ARBA00093472"/>
    </source>
</evidence>
<dbReference type="EMBL" id="AFYH01111319">
    <property type="status" value="NOT_ANNOTATED_CDS"/>
    <property type="molecule type" value="Genomic_DNA"/>
</dbReference>
<feature type="domain" description="MACPF" evidence="26">
    <location>
        <begin position="187"/>
        <end position="533"/>
    </location>
</feature>
<comment type="similarity">
    <text evidence="3">Belongs to the complement C6/C7/C8/C9 family.</text>
</comment>
<dbReference type="SUPFAM" id="SSF57424">
    <property type="entry name" value="LDL receptor-like module"/>
    <property type="match status" value="1"/>
</dbReference>
<dbReference type="GO" id="GO:0044218">
    <property type="term" value="C:other organism cell membrane"/>
    <property type="evidence" value="ECO:0007669"/>
    <property type="project" value="UniProtKB-KW"/>
</dbReference>
<reference evidence="27" key="3">
    <citation type="submission" date="2025-09" db="UniProtKB">
        <authorList>
            <consortium name="Ensembl"/>
        </authorList>
    </citation>
    <scope>IDENTIFICATION</scope>
</reference>
<evidence type="ECO:0000256" key="1">
    <source>
        <dbReference type="ARBA" id="ARBA00004276"/>
    </source>
</evidence>
<organism evidence="27 28">
    <name type="scientific">Latimeria chalumnae</name>
    <name type="common">Coelacanth</name>
    <dbReference type="NCBI Taxonomy" id="7897"/>
    <lineage>
        <taxon>Eukaryota</taxon>
        <taxon>Metazoa</taxon>
        <taxon>Chordata</taxon>
        <taxon>Craniata</taxon>
        <taxon>Vertebrata</taxon>
        <taxon>Euteleostomi</taxon>
        <taxon>Coelacanthiformes</taxon>
        <taxon>Coelacanthidae</taxon>
        <taxon>Latimeria</taxon>
    </lineage>
</organism>
<dbReference type="InterPro" id="IPR020864">
    <property type="entry name" value="MACPF"/>
</dbReference>
<dbReference type="GO" id="GO:0006958">
    <property type="term" value="P:complement activation, classical pathway"/>
    <property type="evidence" value="ECO:0007669"/>
    <property type="project" value="UniProtKB-KW"/>
</dbReference>
<proteinExistence type="inferred from homology"/>
<keyword evidence="28" id="KW-1185">Reference proteome</keyword>
<dbReference type="STRING" id="7897.ENSLACP00000015711"/>
<evidence type="ECO:0000256" key="3">
    <source>
        <dbReference type="ARBA" id="ARBA00009214"/>
    </source>
</evidence>
<keyword evidence="8" id="KW-1052">Target cell membrane</keyword>
<dbReference type="SMART" id="SM00192">
    <property type="entry name" value="LDLa"/>
    <property type="match status" value="1"/>
</dbReference>
<dbReference type="GeneID" id="102346549"/>
<dbReference type="KEGG" id="lcm:102346549"/>
<dbReference type="Gene3D" id="4.10.400.10">
    <property type="entry name" value="Low-density Lipoprotein Receptor"/>
    <property type="match status" value="1"/>
</dbReference>
<dbReference type="Pfam" id="PF21195">
    <property type="entry name" value="EGF_C8A_B_C6"/>
    <property type="match status" value="1"/>
</dbReference>
<evidence type="ECO:0000256" key="19">
    <source>
        <dbReference type="ARBA" id="ARBA00023162"/>
    </source>
</evidence>
<dbReference type="InterPro" id="IPR036383">
    <property type="entry name" value="TSP1_rpt_sf"/>
</dbReference>
<evidence type="ECO:0000256" key="25">
    <source>
        <dbReference type="PROSITE-ProRule" id="PRU00124"/>
    </source>
</evidence>
<reference evidence="28" key="1">
    <citation type="submission" date="2011-08" db="EMBL/GenBank/DDBJ databases">
        <title>The draft genome of Latimeria chalumnae.</title>
        <authorList>
            <person name="Di Palma F."/>
            <person name="Alfoldi J."/>
            <person name="Johnson J."/>
            <person name="Berlin A."/>
            <person name="Gnerre S."/>
            <person name="Jaffe D."/>
            <person name="MacCallum I."/>
            <person name="Young S."/>
            <person name="Walker B.J."/>
            <person name="Lander E."/>
            <person name="Lindblad-Toh K."/>
        </authorList>
    </citation>
    <scope>NUCLEOTIDE SEQUENCE [LARGE SCALE GENOMIC DNA]</scope>
    <source>
        <strain evidence="28">Wild caught</strain>
    </source>
</reference>
<dbReference type="eggNOG" id="KOG3535">
    <property type="taxonomic scope" value="Eukaryota"/>
</dbReference>
<comment type="caution">
    <text evidence="25">Lacks conserved residue(s) required for the propagation of feature annotation.</text>
</comment>
<evidence type="ECO:0000256" key="22">
    <source>
        <dbReference type="ARBA" id="ARBA00031383"/>
    </source>
</evidence>
<keyword evidence="15" id="KW-0180">Complement pathway</keyword>
<dbReference type="OrthoDB" id="6150863at2759"/>
<dbReference type="GO" id="GO:0006957">
    <property type="term" value="P:complement activation, alternative pathway"/>
    <property type="evidence" value="ECO:0007669"/>
    <property type="project" value="UniProtKB-KW"/>
</dbReference>
<dbReference type="SMART" id="SM00209">
    <property type="entry name" value="TSP1"/>
    <property type="match status" value="2"/>
</dbReference>
<accession>H3B1E0</accession>
<dbReference type="Gene3D" id="2.20.100.10">
    <property type="entry name" value="Thrombospondin type-1 (TSP1) repeat"/>
    <property type="match status" value="2"/>
</dbReference>
<evidence type="ECO:0000256" key="6">
    <source>
        <dbReference type="ARBA" id="ARBA00022525"/>
    </source>
</evidence>
<evidence type="ECO:0000256" key="12">
    <source>
        <dbReference type="ARBA" id="ARBA00022737"/>
    </source>
</evidence>
<dbReference type="EMBL" id="AFYH01111321">
    <property type="status" value="NOT_ANNOTATED_CDS"/>
    <property type="molecule type" value="Genomic_DNA"/>
</dbReference>
<dbReference type="EMBL" id="AFYH01111318">
    <property type="status" value="NOT_ANNOTATED_CDS"/>
    <property type="molecule type" value="Genomic_DNA"/>
</dbReference>
<dbReference type="Pfam" id="PF00057">
    <property type="entry name" value="Ldl_recept_a"/>
    <property type="match status" value="1"/>
</dbReference>
<keyword evidence="19" id="KW-0179">Complement alternate pathway</keyword>
<keyword evidence="12" id="KW-0677">Repeat</keyword>
<evidence type="ECO:0000256" key="4">
    <source>
        <dbReference type="ARBA" id="ARBA00013949"/>
    </source>
</evidence>
<dbReference type="InterPro" id="IPR020863">
    <property type="entry name" value="MACPF_CS"/>
</dbReference>
<dbReference type="HOGENOM" id="CLU_032453_1_0_1"/>
<keyword evidence="9" id="KW-0399">Innate immunity</keyword>
<dbReference type="PROSITE" id="PS50092">
    <property type="entry name" value="TSP1"/>
    <property type="match status" value="2"/>
</dbReference>
<keyword evidence="16" id="KW-0473">Membrane attack complex</keyword>
<evidence type="ECO:0000313" key="28">
    <source>
        <dbReference type="Proteomes" id="UP000008672"/>
    </source>
</evidence>
<keyword evidence="11" id="KW-0732">Signal</keyword>
<evidence type="ECO:0000313" key="27">
    <source>
        <dbReference type="Ensembl" id="ENSLACP00000015711.2"/>
    </source>
</evidence>
<name>H3B1E0_LATCH</name>
<dbReference type="PROSITE" id="PS01209">
    <property type="entry name" value="LDLRA_1"/>
    <property type="match status" value="1"/>
</dbReference>
<sequence length="619" mass="70238">MEKQTTTNTASVQSSAQLHTVHSILLFYTMVEVIHLFSSYSVKFVLAFTLLQLLKTSCYCSNSEVYLKFNPSNASQPVGRWKRSVQDHPQPIDCIHSSWSGWSACDPCQKKQYRYVKLETASQFGGEPCSSLDEEEKQCTTRAVCRNKKTCEGFVCTHTGRCIALRLKCNGDDDCGDRSDERNCRRVFSTCTEKMEQYWGVENLASGLNILTNSLEGLVLDNRYFSGGCSPHYIQDTRFRKPYNIESYIPETKGKYQFALNEFESYSSFEHEIYEAHLSQSSFSIRIPIPIVFELKFNYNDDNAKTFFQRVRKYSGVKNSFLRAHSKLEVARYRLKTRNLMLHYEFFMKIKELPLEYNYGQYREIYKDYGTHYVTEGTLGGTYEYVVVMNMEELQKSGYSLHSAKSCFGAGFNFRVNMDSVAIGGGISVAACKGMLNEVGESTATKKYVKDFFVLVHGGASEHITTLANKQLPTADLMQEWGDAVQYNPELIDFKVKPLYELVTVNHFANANAIKQNMKKALEEFFAESSSCRCAPCLNNGSPVMKGTRCDCICPLGFQGTACEITKRKNIGIDGNWSCWSSWNECNNRQKTRTRNCNNPLPQNGGKQCSGPNSDSSTC</sequence>
<keyword evidence="5" id="KW-1134">Transmembrane beta strand</keyword>